<dbReference type="RefSeq" id="WP_073515783.1">
    <property type="nucleotide sequence ID" value="NZ_FMBJ01000018.1"/>
</dbReference>
<sequence>MKQLFQFEFKKYFKKKTTWIAVLTSIFFISSLYFLNYSVAEDIQRGNLSFAQNGVNISQQILKELELQKIEAEQNGDIEKITENKLAIQESQQSLSKKNKWITNYSQGNWQDIYEKI</sequence>
<dbReference type="Proteomes" id="UP001571110">
    <property type="component" value="Unassembled WGS sequence"/>
</dbReference>
<evidence type="ECO:0000256" key="1">
    <source>
        <dbReference type="SAM" id="Phobius"/>
    </source>
</evidence>
<comment type="caution">
    <text evidence="2">The sequence shown here is derived from an EMBL/GenBank/DDBJ whole genome shotgun (WGS) entry which is preliminary data.</text>
</comment>
<accession>A0ABV4RLV8</accession>
<feature type="transmembrane region" description="Helical" evidence="1">
    <location>
        <begin position="20"/>
        <end position="39"/>
    </location>
</feature>
<protein>
    <recommendedName>
        <fullName evidence="4">ABC transporter permease</fullName>
    </recommendedName>
</protein>
<proteinExistence type="predicted"/>
<dbReference type="EMBL" id="JBFDTY010000001">
    <property type="protein sequence ID" value="MFA2789991.1"/>
    <property type="molecule type" value="Genomic_DNA"/>
</dbReference>
<keyword evidence="1" id="KW-0812">Transmembrane</keyword>
<keyword evidence="1" id="KW-0472">Membrane</keyword>
<evidence type="ECO:0008006" key="4">
    <source>
        <dbReference type="Google" id="ProtNLM"/>
    </source>
</evidence>
<reference evidence="2 3" key="1">
    <citation type="submission" date="2024-06" db="EMBL/GenBank/DDBJ databases">
        <title>Genetic profile and toxigenic potential of Bacillus cereus isolates from a Norwegian ice cream production plant,.</title>
        <authorList>
            <person name="Lindback T."/>
            <person name="Llarena A.-K."/>
            <person name="O'Sullivan K."/>
            <person name="Monshaugen M."/>
            <person name="Holmemo C.W."/>
            <person name="Aspholm M."/>
        </authorList>
    </citation>
    <scope>NUCLEOTIDE SEQUENCE [LARGE SCALE GENOMIC DNA]</scope>
    <source>
        <strain evidence="2 3">NVH-YM330</strain>
    </source>
</reference>
<name>A0ABV4RLV8_9BACI</name>
<gene>
    <name evidence="2" type="ORF">AB1I70_01355</name>
</gene>
<organism evidence="2 3">
    <name type="scientific">Bacillus mobilis</name>
    <dbReference type="NCBI Taxonomy" id="2026190"/>
    <lineage>
        <taxon>Bacteria</taxon>
        <taxon>Bacillati</taxon>
        <taxon>Bacillota</taxon>
        <taxon>Bacilli</taxon>
        <taxon>Bacillales</taxon>
        <taxon>Bacillaceae</taxon>
        <taxon>Bacillus</taxon>
        <taxon>Bacillus cereus group</taxon>
    </lineage>
</organism>
<evidence type="ECO:0000313" key="2">
    <source>
        <dbReference type="EMBL" id="MFA2789991.1"/>
    </source>
</evidence>
<evidence type="ECO:0000313" key="3">
    <source>
        <dbReference type="Proteomes" id="UP001571110"/>
    </source>
</evidence>
<keyword evidence="3" id="KW-1185">Reference proteome</keyword>
<keyword evidence="1" id="KW-1133">Transmembrane helix</keyword>